<dbReference type="EMBL" id="CP018632">
    <property type="protein sequence ID" value="ASJ74599.1"/>
    <property type="molecule type" value="Genomic_DNA"/>
</dbReference>
<name>A0A2Z2NTF4_9GAMM</name>
<reference evidence="2 3" key="1">
    <citation type="submission" date="2016-12" db="EMBL/GenBank/DDBJ databases">
        <authorList>
            <person name="Song W.-J."/>
            <person name="Kurnit D.M."/>
        </authorList>
    </citation>
    <scope>NUCLEOTIDE SEQUENCE [LARGE SCALE GENOMIC DNA]</scope>
    <source>
        <strain evidence="2 3">IMCC3135</strain>
    </source>
</reference>
<accession>A0A2Z2NTF4</accession>
<evidence type="ECO:0000256" key="1">
    <source>
        <dbReference type="SAM" id="MobiDB-lite"/>
    </source>
</evidence>
<dbReference type="KEGG" id="gai:IMCC3135_22645"/>
<evidence type="ECO:0000313" key="3">
    <source>
        <dbReference type="Proteomes" id="UP000250079"/>
    </source>
</evidence>
<organism evidence="2 3">
    <name type="scientific">Granulosicoccus antarcticus IMCC3135</name>
    <dbReference type="NCBI Taxonomy" id="1192854"/>
    <lineage>
        <taxon>Bacteria</taxon>
        <taxon>Pseudomonadati</taxon>
        <taxon>Pseudomonadota</taxon>
        <taxon>Gammaproteobacteria</taxon>
        <taxon>Chromatiales</taxon>
        <taxon>Granulosicoccaceae</taxon>
        <taxon>Granulosicoccus</taxon>
    </lineage>
</organism>
<protein>
    <submittedName>
        <fullName evidence="2">Uncharacterized protein</fullName>
    </submittedName>
</protein>
<keyword evidence="3" id="KW-1185">Reference proteome</keyword>
<proteinExistence type="predicted"/>
<sequence>MSLEQRQKTITLIDEARAAGARLNESCQTVEIHPATYRRWQHDGQVICDRRAMAERPVPSNKFSEFERERIYLTCDLPQFQSLPPSQIVPTLADQGLYYGSESSFYRFLRHANRQHDRGRAKPRQKRSKPEEYRTTGPKGLCINNYSITQSCIIPVVLSCSSTRHGICGGAG</sequence>
<dbReference type="Proteomes" id="UP000250079">
    <property type="component" value="Chromosome"/>
</dbReference>
<dbReference type="AlphaFoldDB" id="A0A2Z2NTF4"/>
<gene>
    <name evidence="2" type="ORF">IMCC3135_22645</name>
</gene>
<evidence type="ECO:0000313" key="2">
    <source>
        <dbReference type="EMBL" id="ASJ74599.1"/>
    </source>
</evidence>
<feature type="region of interest" description="Disordered" evidence="1">
    <location>
        <begin position="113"/>
        <end position="135"/>
    </location>
</feature>